<dbReference type="SUPFAM" id="SSF46785">
    <property type="entry name" value="Winged helix' DNA-binding domain"/>
    <property type="match status" value="1"/>
</dbReference>
<evidence type="ECO:0000259" key="6">
    <source>
        <dbReference type="PROSITE" id="PS50931"/>
    </source>
</evidence>
<feature type="compositionally biased region" description="Low complexity" evidence="5">
    <location>
        <begin position="80"/>
        <end position="105"/>
    </location>
</feature>
<dbReference type="GO" id="GO:0003700">
    <property type="term" value="F:DNA-binding transcription factor activity"/>
    <property type="evidence" value="ECO:0007669"/>
    <property type="project" value="InterPro"/>
</dbReference>
<dbReference type="FunFam" id="1.10.10.10:FF:000001">
    <property type="entry name" value="LysR family transcriptional regulator"/>
    <property type="match status" value="1"/>
</dbReference>
<dbReference type="Pfam" id="PF00126">
    <property type="entry name" value="HTH_1"/>
    <property type="match status" value="1"/>
</dbReference>
<keyword evidence="3" id="KW-0238">DNA-binding</keyword>
<dbReference type="InterPro" id="IPR036390">
    <property type="entry name" value="WH_DNA-bd_sf"/>
</dbReference>
<feature type="domain" description="HTH lysR-type" evidence="6">
    <location>
        <begin position="1"/>
        <end position="58"/>
    </location>
</feature>
<dbReference type="PROSITE" id="PS50931">
    <property type="entry name" value="HTH_LYSR"/>
    <property type="match status" value="1"/>
</dbReference>
<sequence>MELRQLRYFCAIARCGSFSKAAGEVFVAQSALSHQLAQLEEELGTPLFHRTRRGVELTEAGRVFTPTPRPSCVRSRMRRPACATPRASRAARSSSASRTAPCARTPCSWRTAG</sequence>
<proteinExistence type="inferred from homology"/>
<dbReference type="InterPro" id="IPR000847">
    <property type="entry name" value="LysR_HTH_N"/>
</dbReference>
<name>A0A9D7PSJ8_9PROT</name>
<comment type="caution">
    <text evidence="7">The sequence shown here is derived from an EMBL/GenBank/DDBJ whole genome shotgun (WGS) entry which is preliminary data.</text>
</comment>
<evidence type="ECO:0000256" key="3">
    <source>
        <dbReference type="ARBA" id="ARBA00023125"/>
    </source>
</evidence>
<feature type="region of interest" description="Disordered" evidence="5">
    <location>
        <begin position="66"/>
        <end position="113"/>
    </location>
</feature>
<dbReference type="AlphaFoldDB" id="A0A9D7PSJ8"/>
<evidence type="ECO:0000256" key="5">
    <source>
        <dbReference type="SAM" id="MobiDB-lite"/>
    </source>
</evidence>
<reference evidence="7" key="1">
    <citation type="submission" date="2020-10" db="EMBL/GenBank/DDBJ databases">
        <title>Connecting structure to function with the recovery of over 1000 high-quality activated sludge metagenome-assembled genomes encoding full-length rRNA genes using long-read sequencing.</title>
        <authorList>
            <person name="Singleton C.M."/>
            <person name="Petriglieri F."/>
            <person name="Kristensen J.M."/>
            <person name="Kirkegaard R.H."/>
            <person name="Michaelsen T.Y."/>
            <person name="Andersen M.H."/>
            <person name="Karst S.M."/>
            <person name="Dueholm M.S."/>
            <person name="Nielsen P.H."/>
            <person name="Albertsen M."/>
        </authorList>
    </citation>
    <scope>NUCLEOTIDE SEQUENCE</scope>
    <source>
        <strain evidence="7">Hirt_18-Q3-R61-65_BATAC.395</strain>
    </source>
</reference>
<evidence type="ECO:0000256" key="2">
    <source>
        <dbReference type="ARBA" id="ARBA00023015"/>
    </source>
</evidence>
<evidence type="ECO:0000313" key="7">
    <source>
        <dbReference type="EMBL" id="MBK8523919.1"/>
    </source>
</evidence>
<evidence type="ECO:0000313" key="8">
    <source>
        <dbReference type="Proteomes" id="UP000886689"/>
    </source>
</evidence>
<organism evidence="7 8">
    <name type="scientific">Candidatus Proximibacter danicus</name>
    <dbReference type="NCBI Taxonomy" id="2954365"/>
    <lineage>
        <taxon>Bacteria</taxon>
        <taxon>Pseudomonadati</taxon>
        <taxon>Pseudomonadota</taxon>
        <taxon>Betaproteobacteria</taxon>
        <taxon>Candidatus Proximibacter</taxon>
    </lineage>
</organism>
<dbReference type="PANTHER" id="PTHR30346">
    <property type="entry name" value="TRANSCRIPTIONAL DUAL REGULATOR HCAR-RELATED"/>
    <property type="match status" value="1"/>
</dbReference>
<keyword evidence="2" id="KW-0805">Transcription regulation</keyword>
<dbReference type="GO" id="GO:0032993">
    <property type="term" value="C:protein-DNA complex"/>
    <property type="evidence" value="ECO:0007669"/>
    <property type="project" value="TreeGrafter"/>
</dbReference>
<comment type="similarity">
    <text evidence="1">Belongs to the LysR transcriptional regulatory family.</text>
</comment>
<dbReference type="GO" id="GO:0003677">
    <property type="term" value="F:DNA binding"/>
    <property type="evidence" value="ECO:0007669"/>
    <property type="project" value="UniProtKB-KW"/>
</dbReference>
<dbReference type="EMBL" id="JADJUC010000005">
    <property type="protein sequence ID" value="MBK8523919.1"/>
    <property type="molecule type" value="Genomic_DNA"/>
</dbReference>
<accession>A0A9D7PSJ8</accession>
<dbReference type="PANTHER" id="PTHR30346:SF28">
    <property type="entry name" value="HTH-TYPE TRANSCRIPTIONAL REGULATOR CYNR"/>
    <property type="match status" value="1"/>
</dbReference>
<gene>
    <name evidence="7" type="ORF">IPL58_07210</name>
</gene>
<keyword evidence="4" id="KW-0804">Transcription</keyword>
<dbReference type="InterPro" id="IPR036388">
    <property type="entry name" value="WH-like_DNA-bd_sf"/>
</dbReference>
<dbReference type="Proteomes" id="UP000886689">
    <property type="component" value="Unassembled WGS sequence"/>
</dbReference>
<dbReference type="PRINTS" id="PR00039">
    <property type="entry name" value="HTHLYSR"/>
</dbReference>
<dbReference type="Gene3D" id="1.10.10.10">
    <property type="entry name" value="Winged helix-like DNA-binding domain superfamily/Winged helix DNA-binding domain"/>
    <property type="match status" value="1"/>
</dbReference>
<evidence type="ECO:0000256" key="4">
    <source>
        <dbReference type="ARBA" id="ARBA00023163"/>
    </source>
</evidence>
<protein>
    <submittedName>
        <fullName evidence="7">LysR family transcriptional regulator</fullName>
    </submittedName>
</protein>
<evidence type="ECO:0000256" key="1">
    <source>
        <dbReference type="ARBA" id="ARBA00009437"/>
    </source>
</evidence>